<organism evidence="9 10">
    <name type="scientific">Clostridium frigoriphilum</name>
    <dbReference type="NCBI Taxonomy" id="443253"/>
    <lineage>
        <taxon>Bacteria</taxon>
        <taxon>Bacillati</taxon>
        <taxon>Bacillota</taxon>
        <taxon>Clostridia</taxon>
        <taxon>Eubacteriales</taxon>
        <taxon>Clostridiaceae</taxon>
        <taxon>Clostridium</taxon>
    </lineage>
</organism>
<keyword evidence="3 8" id="KW-0808">Transferase</keyword>
<dbReference type="CDD" id="cd24011">
    <property type="entry name" value="ASKHA_NBD_BK"/>
    <property type="match status" value="1"/>
</dbReference>
<keyword evidence="10" id="KW-1185">Reference proteome</keyword>
<dbReference type="InterPro" id="IPR011245">
    <property type="entry name" value="Butyrate_kin"/>
</dbReference>
<comment type="subcellular location">
    <subcellularLocation>
        <location evidence="1 8">Cytoplasm</location>
    </subcellularLocation>
</comment>
<dbReference type="PROSITE" id="PS01075">
    <property type="entry name" value="ACETATE_KINASE_1"/>
    <property type="match status" value="1"/>
</dbReference>
<evidence type="ECO:0000256" key="3">
    <source>
        <dbReference type="ARBA" id="ARBA00022679"/>
    </source>
</evidence>
<dbReference type="NCBIfam" id="TIGR02707">
    <property type="entry name" value="butyr_kinase"/>
    <property type="match status" value="1"/>
</dbReference>
<name>A0ABU7UUX5_9CLOT</name>
<dbReference type="NCBIfam" id="NF002834">
    <property type="entry name" value="PRK03011.1-5"/>
    <property type="match status" value="1"/>
</dbReference>
<evidence type="ECO:0000256" key="8">
    <source>
        <dbReference type="HAMAP-Rule" id="MF_00542"/>
    </source>
</evidence>
<dbReference type="PANTHER" id="PTHR21060:SF3">
    <property type="entry name" value="BUTYRATE KINASE 2-RELATED"/>
    <property type="match status" value="1"/>
</dbReference>
<dbReference type="EMBL" id="JAZHFS010000043">
    <property type="protein sequence ID" value="MEF2115211.1"/>
    <property type="molecule type" value="Genomic_DNA"/>
</dbReference>
<dbReference type="RefSeq" id="WP_216255573.1">
    <property type="nucleotide sequence ID" value="NZ_JAZHFS010000043.1"/>
</dbReference>
<comment type="caution">
    <text evidence="9">The sequence shown here is derived from an EMBL/GenBank/DDBJ whole genome shotgun (WGS) entry which is preliminary data.</text>
</comment>
<dbReference type="InterPro" id="IPR000890">
    <property type="entry name" value="Aliphatic_acid_kin_short-chain"/>
</dbReference>
<keyword evidence="5 8" id="KW-0418">Kinase</keyword>
<proteinExistence type="inferred from homology"/>
<protein>
    <recommendedName>
        <fullName evidence="8">Probable butyrate kinase</fullName>
        <shortName evidence="8">BK</shortName>
        <ecNumber evidence="8">2.7.2.7</ecNumber>
    </recommendedName>
    <alternativeName>
        <fullName evidence="8">Branched-chain carboxylic acid kinase</fullName>
    </alternativeName>
</protein>
<evidence type="ECO:0000313" key="9">
    <source>
        <dbReference type="EMBL" id="MEF2115211.1"/>
    </source>
</evidence>
<keyword evidence="4 8" id="KW-0547">Nucleotide-binding</keyword>
<keyword evidence="2 8" id="KW-0963">Cytoplasm</keyword>
<evidence type="ECO:0000256" key="2">
    <source>
        <dbReference type="ARBA" id="ARBA00022490"/>
    </source>
</evidence>
<dbReference type="PANTHER" id="PTHR21060">
    <property type="entry name" value="ACETATE KINASE"/>
    <property type="match status" value="1"/>
</dbReference>
<dbReference type="Proteomes" id="UP001498469">
    <property type="component" value="Unassembled WGS sequence"/>
</dbReference>
<comment type="similarity">
    <text evidence="8">Belongs to the acetokinase family.</text>
</comment>
<keyword evidence="6 8" id="KW-0067">ATP-binding</keyword>
<gene>
    <name evidence="8 9" type="primary">buk</name>
    <name evidence="9" type="ORF">SJI18_23310</name>
</gene>
<dbReference type="InterPro" id="IPR023865">
    <property type="entry name" value="Aliphatic_acid_kinase_CS"/>
</dbReference>
<evidence type="ECO:0000256" key="5">
    <source>
        <dbReference type="ARBA" id="ARBA00022777"/>
    </source>
</evidence>
<dbReference type="HAMAP" id="MF_00542">
    <property type="entry name" value="Butyrate_kinase"/>
    <property type="match status" value="1"/>
</dbReference>
<dbReference type="GO" id="GO:0047761">
    <property type="term" value="F:butyrate kinase activity"/>
    <property type="evidence" value="ECO:0007669"/>
    <property type="project" value="UniProtKB-EC"/>
</dbReference>
<dbReference type="Pfam" id="PF00871">
    <property type="entry name" value="Acetate_kinase"/>
    <property type="match status" value="1"/>
</dbReference>
<evidence type="ECO:0000256" key="4">
    <source>
        <dbReference type="ARBA" id="ARBA00022741"/>
    </source>
</evidence>
<dbReference type="PIRSF" id="PIRSF036458">
    <property type="entry name" value="Butyrate_kin"/>
    <property type="match status" value="1"/>
</dbReference>
<sequence length="367" mass="40146">MVKKYRILAINPGSTSTKIAIFENENKIFSVNIIHNTASLADFKGIIDQLDYRKEMVLDVLKENHIALNSIDAFVGRGGSLYNVPSGTYTINKRLLEDSRIGIDGQHAASLGALLANDLATTNNKPSFIANPPCTDEMQTVARVSGLKNVKRCSRFHALNQKEVGRRYAVELGKRYEDLNLVIIHMGGGISVTAHRKGLAIDTCDCLCGDGPFSPNRCGGIPVEDIVKMCYSGEYNRKEMLSKINGKGGIMDHLGTDNLIEVNEKIKNGDNYAKIVYEGLIYQIGKTIGSYATVLSGDVDAIILTGGIARDNNLVEKITDMVKYIAPVKVYPGEFEMEALASCTLRVLQGVENAREYTGKAVSDFLI</sequence>
<evidence type="ECO:0000313" key="10">
    <source>
        <dbReference type="Proteomes" id="UP001498469"/>
    </source>
</evidence>
<accession>A0ABU7UUX5</accession>
<comment type="catalytic activity">
    <reaction evidence="7 8">
        <text>butanoate + ATP = butanoyl phosphate + ADP</text>
        <dbReference type="Rhea" id="RHEA:13585"/>
        <dbReference type="ChEBI" id="CHEBI:17968"/>
        <dbReference type="ChEBI" id="CHEBI:30616"/>
        <dbReference type="ChEBI" id="CHEBI:58079"/>
        <dbReference type="ChEBI" id="CHEBI:456216"/>
        <dbReference type="EC" id="2.7.2.7"/>
    </reaction>
</comment>
<evidence type="ECO:0000256" key="7">
    <source>
        <dbReference type="ARBA" id="ARBA00048596"/>
    </source>
</evidence>
<dbReference type="PROSITE" id="PS01076">
    <property type="entry name" value="ACETATE_KINASE_2"/>
    <property type="match status" value="1"/>
</dbReference>
<reference evidence="9 10" key="1">
    <citation type="submission" date="2023-11" db="EMBL/GenBank/DDBJ databases">
        <title>Draft genome sequence of a psychrophilic Clostridium strain from permafrost water brine.</title>
        <authorList>
            <person name="Shcherbakova V.A."/>
            <person name="Trubitsyn V.E."/>
            <person name="Zakharyuk A.G."/>
        </authorList>
    </citation>
    <scope>NUCLEOTIDE SEQUENCE [LARGE SCALE GENOMIC DNA]</scope>
    <source>
        <strain evidence="9 10">14F</strain>
    </source>
</reference>
<dbReference type="EC" id="2.7.2.7" evidence="8"/>
<evidence type="ECO:0000256" key="1">
    <source>
        <dbReference type="ARBA" id="ARBA00004496"/>
    </source>
</evidence>
<evidence type="ECO:0000256" key="6">
    <source>
        <dbReference type="ARBA" id="ARBA00022840"/>
    </source>
</evidence>